<evidence type="ECO:0008006" key="5">
    <source>
        <dbReference type="Google" id="ProtNLM"/>
    </source>
</evidence>
<evidence type="ECO:0000313" key="3">
    <source>
        <dbReference type="EMBL" id="AUX27308.1"/>
    </source>
</evidence>
<proteinExistence type="predicted"/>
<dbReference type="AlphaFoldDB" id="A0A4P2QD57"/>
<keyword evidence="2" id="KW-0732">Signal</keyword>
<feature type="chain" id="PRO_5020835567" description="Secreted protein" evidence="2">
    <location>
        <begin position="23"/>
        <end position="66"/>
    </location>
</feature>
<organism evidence="3 4">
    <name type="scientific">Sorangium cellulosum</name>
    <name type="common">Polyangium cellulosum</name>
    <dbReference type="NCBI Taxonomy" id="56"/>
    <lineage>
        <taxon>Bacteria</taxon>
        <taxon>Pseudomonadati</taxon>
        <taxon>Myxococcota</taxon>
        <taxon>Polyangia</taxon>
        <taxon>Polyangiales</taxon>
        <taxon>Polyangiaceae</taxon>
        <taxon>Sorangium</taxon>
    </lineage>
</organism>
<feature type="signal peptide" evidence="2">
    <location>
        <begin position="1"/>
        <end position="22"/>
    </location>
</feature>
<feature type="compositionally biased region" description="Low complexity" evidence="1">
    <location>
        <begin position="18"/>
        <end position="34"/>
    </location>
</feature>
<feature type="region of interest" description="Disordered" evidence="1">
    <location>
        <begin position="18"/>
        <end position="66"/>
    </location>
</feature>
<gene>
    <name evidence="3" type="ORF">SOCEGT47_078950</name>
</gene>
<dbReference type="RefSeq" id="WP_129355482.1">
    <property type="nucleotide sequence ID" value="NZ_CP012670.1"/>
</dbReference>
<reference evidence="3 4" key="1">
    <citation type="submission" date="2015-09" db="EMBL/GenBank/DDBJ databases">
        <title>Sorangium comparison.</title>
        <authorList>
            <person name="Zaburannyi N."/>
            <person name="Bunk B."/>
            <person name="Overmann J."/>
            <person name="Mueller R."/>
        </authorList>
    </citation>
    <scope>NUCLEOTIDE SEQUENCE [LARGE SCALE GENOMIC DNA]</scope>
    <source>
        <strain evidence="3 4">So ceGT47</strain>
    </source>
</reference>
<sequence length="66" mass="6542">MRPGILLLLFTLLLGACGGSSSETPWPAEPETPALGPSDEGADPADPRSAPEDANEGAAGPADAGR</sequence>
<name>A0A4P2QD57_SORCE</name>
<evidence type="ECO:0000256" key="2">
    <source>
        <dbReference type="SAM" id="SignalP"/>
    </source>
</evidence>
<evidence type="ECO:0000256" key="1">
    <source>
        <dbReference type="SAM" id="MobiDB-lite"/>
    </source>
</evidence>
<accession>A0A4P2QD57</accession>
<dbReference type="Proteomes" id="UP000295781">
    <property type="component" value="Chromosome"/>
</dbReference>
<dbReference type="PROSITE" id="PS51257">
    <property type="entry name" value="PROKAR_LIPOPROTEIN"/>
    <property type="match status" value="1"/>
</dbReference>
<evidence type="ECO:0000313" key="4">
    <source>
        <dbReference type="Proteomes" id="UP000295781"/>
    </source>
</evidence>
<dbReference type="EMBL" id="CP012670">
    <property type="protein sequence ID" value="AUX27308.1"/>
    <property type="molecule type" value="Genomic_DNA"/>
</dbReference>
<protein>
    <recommendedName>
        <fullName evidence="5">Secreted protein</fullName>
    </recommendedName>
</protein>